<keyword evidence="6" id="KW-0067">ATP-binding</keyword>
<evidence type="ECO:0000256" key="7">
    <source>
        <dbReference type="ARBA" id="ARBA00023193"/>
    </source>
</evidence>
<keyword evidence="7" id="KW-0652">Protein synthesis inhibitor</keyword>
<evidence type="ECO:0000256" key="8">
    <source>
        <dbReference type="ARBA" id="ARBA00037982"/>
    </source>
</evidence>
<evidence type="ECO:0000256" key="1">
    <source>
        <dbReference type="ARBA" id="ARBA00012513"/>
    </source>
</evidence>
<dbReference type="Gene3D" id="1.10.510.10">
    <property type="entry name" value="Transferase(Phosphotransferase) domain 1"/>
    <property type="match status" value="1"/>
</dbReference>
<evidence type="ECO:0000259" key="11">
    <source>
        <dbReference type="PROSITE" id="PS50011"/>
    </source>
</evidence>
<keyword evidence="13" id="KW-1185">Reference proteome</keyword>
<dbReference type="GO" id="GO:0005634">
    <property type="term" value="C:nucleus"/>
    <property type="evidence" value="ECO:0007669"/>
    <property type="project" value="TreeGrafter"/>
</dbReference>
<comment type="caution">
    <text evidence="12">The sequence shown here is derived from an EMBL/GenBank/DDBJ whole genome shotgun (WGS) entry which is preliminary data.</text>
</comment>
<dbReference type="PROSITE" id="PS00108">
    <property type="entry name" value="PROTEIN_KINASE_ST"/>
    <property type="match status" value="1"/>
</dbReference>
<keyword evidence="5 12" id="KW-0418">Kinase</keyword>
<dbReference type="GO" id="GO:0017148">
    <property type="term" value="P:negative regulation of translation"/>
    <property type="evidence" value="ECO:0007669"/>
    <property type="project" value="UniProtKB-KW"/>
</dbReference>
<proteinExistence type="inferred from homology"/>
<dbReference type="Pfam" id="PF00069">
    <property type="entry name" value="Pkinase"/>
    <property type="match status" value="1"/>
</dbReference>
<dbReference type="AlphaFoldDB" id="A0A226D8U3"/>
<dbReference type="SUPFAM" id="SSF56112">
    <property type="entry name" value="Protein kinase-like (PK-like)"/>
    <property type="match status" value="1"/>
</dbReference>
<comment type="similarity">
    <text evidence="8">Belongs to the protein kinase superfamily. Ser/Thr protein kinase family. GCN2 subfamily.</text>
</comment>
<evidence type="ECO:0000256" key="5">
    <source>
        <dbReference type="ARBA" id="ARBA00022777"/>
    </source>
</evidence>
<dbReference type="EMBL" id="LNIX01000027">
    <property type="protein sequence ID" value="OXA41972.1"/>
    <property type="molecule type" value="Genomic_DNA"/>
</dbReference>
<dbReference type="GO" id="GO:0005737">
    <property type="term" value="C:cytoplasm"/>
    <property type="evidence" value="ECO:0007669"/>
    <property type="project" value="TreeGrafter"/>
</dbReference>
<comment type="catalytic activity">
    <reaction evidence="9">
        <text>L-threonyl-[protein] + ATP = O-phospho-L-threonyl-[protein] + ADP + H(+)</text>
        <dbReference type="Rhea" id="RHEA:46608"/>
        <dbReference type="Rhea" id="RHEA-COMP:11060"/>
        <dbReference type="Rhea" id="RHEA-COMP:11605"/>
        <dbReference type="ChEBI" id="CHEBI:15378"/>
        <dbReference type="ChEBI" id="CHEBI:30013"/>
        <dbReference type="ChEBI" id="CHEBI:30616"/>
        <dbReference type="ChEBI" id="CHEBI:61977"/>
        <dbReference type="ChEBI" id="CHEBI:456216"/>
        <dbReference type="EC" id="2.7.11.1"/>
    </reaction>
    <physiologicalReaction direction="left-to-right" evidence="9">
        <dbReference type="Rhea" id="RHEA:46609"/>
    </physiologicalReaction>
</comment>
<evidence type="ECO:0000313" key="12">
    <source>
        <dbReference type="EMBL" id="OXA41972.1"/>
    </source>
</evidence>
<evidence type="ECO:0000256" key="3">
    <source>
        <dbReference type="ARBA" id="ARBA00022679"/>
    </source>
</evidence>
<dbReference type="GO" id="GO:0005524">
    <property type="term" value="F:ATP binding"/>
    <property type="evidence" value="ECO:0007669"/>
    <property type="project" value="UniProtKB-KW"/>
</dbReference>
<evidence type="ECO:0000256" key="6">
    <source>
        <dbReference type="ARBA" id="ARBA00022840"/>
    </source>
</evidence>
<dbReference type="SMART" id="SM00220">
    <property type="entry name" value="S_TKc"/>
    <property type="match status" value="1"/>
</dbReference>
<accession>A0A226D8U3</accession>
<dbReference type="GO" id="GO:0004694">
    <property type="term" value="F:eukaryotic translation initiation factor 2alpha kinase activity"/>
    <property type="evidence" value="ECO:0007669"/>
    <property type="project" value="TreeGrafter"/>
</dbReference>
<dbReference type="InterPro" id="IPR011009">
    <property type="entry name" value="Kinase-like_dom_sf"/>
</dbReference>
<keyword evidence="4" id="KW-0547">Nucleotide-binding</keyword>
<keyword evidence="2" id="KW-0723">Serine/threonine-protein kinase</keyword>
<name>A0A226D8U3_FOLCA</name>
<gene>
    <name evidence="12" type="ORF">Fcan01_23102</name>
</gene>
<dbReference type="PROSITE" id="PS50011">
    <property type="entry name" value="PROTEIN_KINASE_DOM"/>
    <property type="match status" value="1"/>
</dbReference>
<keyword evidence="3" id="KW-0808">Transferase</keyword>
<dbReference type="InterPro" id="IPR050339">
    <property type="entry name" value="CC_SR_Kinase"/>
</dbReference>
<dbReference type="EC" id="2.7.11.1" evidence="1"/>
<feature type="domain" description="Protein kinase" evidence="11">
    <location>
        <begin position="1"/>
        <end position="339"/>
    </location>
</feature>
<comment type="catalytic activity">
    <reaction evidence="10">
        <text>L-seryl-[protein] + ATP = O-phospho-L-seryl-[protein] + ADP + H(+)</text>
        <dbReference type="Rhea" id="RHEA:17989"/>
        <dbReference type="Rhea" id="RHEA-COMP:9863"/>
        <dbReference type="Rhea" id="RHEA-COMP:11604"/>
        <dbReference type="ChEBI" id="CHEBI:15378"/>
        <dbReference type="ChEBI" id="CHEBI:29999"/>
        <dbReference type="ChEBI" id="CHEBI:30616"/>
        <dbReference type="ChEBI" id="CHEBI:83421"/>
        <dbReference type="ChEBI" id="CHEBI:456216"/>
        <dbReference type="EC" id="2.7.11.1"/>
    </reaction>
    <physiologicalReaction direction="left-to-right" evidence="10">
        <dbReference type="Rhea" id="RHEA:17990"/>
    </physiologicalReaction>
</comment>
<dbReference type="InterPro" id="IPR000719">
    <property type="entry name" value="Prot_kinase_dom"/>
</dbReference>
<dbReference type="PANTHER" id="PTHR11042:SF160">
    <property type="entry name" value="EUKARYOTIC TRANSLATION INITIATION FACTOR 2-ALPHA KINASE 1"/>
    <property type="match status" value="1"/>
</dbReference>
<reference evidence="12 13" key="1">
    <citation type="submission" date="2015-12" db="EMBL/GenBank/DDBJ databases">
        <title>The genome of Folsomia candida.</title>
        <authorList>
            <person name="Faddeeva A."/>
            <person name="Derks M.F."/>
            <person name="Anvar Y."/>
            <person name="Smit S."/>
            <person name="Van Straalen N."/>
            <person name="Roelofs D."/>
        </authorList>
    </citation>
    <scope>NUCLEOTIDE SEQUENCE [LARGE SCALE GENOMIC DNA]</scope>
    <source>
        <strain evidence="12 13">VU population</strain>
        <tissue evidence="12">Whole body</tissue>
    </source>
</reference>
<dbReference type="Proteomes" id="UP000198287">
    <property type="component" value="Unassembled WGS sequence"/>
</dbReference>
<organism evidence="12 13">
    <name type="scientific">Folsomia candida</name>
    <name type="common">Springtail</name>
    <dbReference type="NCBI Taxonomy" id="158441"/>
    <lineage>
        <taxon>Eukaryota</taxon>
        <taxon>Metazoa</taxon>
        <taxon>Ecdysozoa</taxon>
        <taxon>Arthropoda</taxon>
        <taxon>Hexapoda</taxon>
        <taxon>Collembola</taxon>
        <taxon>Entomobryomorpha</taxon>
        <taxon>Isotomoidea</taxon>
        <taxon>Isotomidae</taxon>
        <taxon>Proisotominae</taxon>
        <taxon>Folsomia</taxon>
    </lineage>
</organism>
<evidence type="ECO:0000256" key="9">
    <source>
        <dbReference type="ARBA" id="ARBA00048659"/>
    </source>
</evidence>
<evidence type="ECO:0000256" key="10">
    <source>
        <dbReference type="ARBA" id="ARBA00048977"/>
    </source>
</evidence>
<evidence type="ECO:0000313" key="13">
    <source>
        <dbReference type="Proteomes" id="UP000198287"/>
    </source>
</evidence>
<dbReference type="STRING" id="158441.A0A226D8U3"/>
<dbReference type="OrthoDB" id="248923at2759"/>
<dbReference type="InterPro" id="IPR008271">
    <property type="entry name" value="Ser/Thr_kinase_AS"/>
</dbReference>
<evidence type="ECO:0000256" key="2">
    <source>
        <dbReference type="ARBA" id="ARBA00022527"/>
    </source>
</evidence>
<dbReference type="PANTHER" id="PTHR11042">
    <property type="entry name" value="EUKARYOTIC TRANSLATION INITIATION FACTOR 2-ALPHA KINASE EIF2-ALPHA KINASE -RELATED"/>
    <property type="match status" value="1"/>
</dbReference>
<sequence length="393" mass="45643">MSLISKAEETKRGDETMEKVNSSKKVFIHLISSFPKSLKKWHRIKFFKIMKISMRTSYLSFEWTQAWDMELSSLGSEQPHDEWKLIMRECKIATTLPLHENIVKVIAVLDGSFTESRFNDVLPERILKTVKEIVIRNNLLLTLKHGTYLNLRCLQMELCGENLRQWLNHPGKIEGPTLLHEQFSIIKNLIDGLAHLHKHKILHRDLKPENVMFSQPGFVLPVKIGDFGLCRYLHSEKSGTDSLTSWRGTVHYMAPESQSNEYSFSTDLYSLGLIIWEVAQLIKSEERHRLFQGLTIDKDETLVTVKPETFGLRDLVIALTKRKEADRLQDIHQINKQFVEFMFCDLKQHYSVENIWNFPLIARDEMELHNILSTAKPGSTIQLIKKSMSDTLP</sequence>
<protein>
    <recommendedName>
        <fullName evidence="1">non-specific serine/threonine protein kinase</fullName>
        <ecNumber evidence="1">2.7.11.1</ecNumber>
    </recommendedName>
</protein>
<evidence type="ECO:0000256" key="4">
    <source>
        <dbReference type="ARBA" id="ARBA00022741"/>
    </source>
</evidence>